<dbReference type="EMBL" id="SRLO01000585">
    <property type="protein sequence ID" value="TNN51343.1"/>
    <property type="molecule type" value="Genomic_DNA"/>
</dbReference>
<keyword evidence="3" id="KW-1185">Reference proteome</keyword>
<organism evidence="2 3">
    <name type="scientific">Liparis tanakae</name>
    <name type="common">Tanaka's snailfish</name>
    <dbReference type="NCBI Taxonomy" id="230148"/>
    <lineage>
        <taxon>Eukaryota</taxon>
        <taxon>Metazoa</taxon>
        <taxon>Chordata</taxon>
        <taxon>Craniata</taxon>
        <taxon>Vertebrata</taxon>
        <taxon>Euteleostomi</taxon>
        <taxon>Actinopterygii</taxon>
        <taxon>Neopterygii</taxon>
        <taxon>Teleostei</taxon>
        <taxon>Neoteleostei</taxon>
        <taxon>Acanthomorphata</taxon>
        <taxon>Eupercaria</taxon>
        <taxon>Perciformes</taxon>
        <taxon>Cottioidei</taxon>
        <taxon>Cottales</taxon>
        <taxon>Liparidae</taxon>
        <taxon>Liparis</taxon>
    </lineage>
</organism>
<feature type="region of interest" description="Disordered" evidence="1">
    <location>
        <begin position="92"/>
        <end position="113"/>
    </location>
</feature>
<sequence>MGRAGIDLTTLGLQDDPLTPLSYSHTTSDFLKSSTPTARNVSLALLHLGLFNDDGQDTPSYSIGVRYARAKQIFKIFKLHISERGHAQHGEQTVIGVHDRSSPTIVPPVEDGGHVTVVDLNDESVPGHS</sequence>
<name>A0A4Z2GEM7_9TELE</name>
<evidence type="ECO:0000256" key="1">
    <source>
        <dbReference type="SAM" id="MobiDB-lite"/>
    </source>
</evidence>
<proteinExistence type="predicted"/>
<reference evidence="2 3" key="1">
    <citation type="submission" date="2019-03" db="EMBL/GenBank/DDBJ databases">
        <title>First draft genome of Liparis tanakae, snailfish: a comprehensive survey of snailfish specific genes.</title>
        <authorList>
            <person name="Kim W."/>
            <person name="Song I."/>
            <person name="Jeong J.-H."/>
            <person name="Kim D."/>
            <person name="Kim S."/>
            <person name="Ryu S."/>
            <person name="Song J.Y."/>
            <person name="Lee S.K."/>
        </authorList>
    </citation>
    <scope>NUCLEOTIDE SEQUENCE [LARGE SCALE GENOMIC DNA]</scope>
    <source>
        <tissue evidence="2">Muscle</tissue>
    </source>
</reference>
<evidence type="ECO:0000313" key="2">
    <source>
        <dbReference type="EMBL" id="TNN51343.1"/>
    </source>
</evidence>
<evidence type="ECO:0000313" key="3">
    <source>
        <dbReference type="Proteomes" id="UP000314294"/>
    </source>
</evidence>
<dbReference type="Proteomes" id="UP000314294">
    <property type="component" value="Unassembled WGS sequence"/>
</dbReference>
<protein>
    <submittedName>
        <fullName evidence="2">Uncharacterized protein</fullName>
    </submittedName>
</protein>
<dbReference type="AlphaFoldDB" id="A0A4Z2GEM7"/>
<comment type="caution">
    <text evidence="2">The sequence shown here is derived from an EMBL/GenBank/DDBJ whole genome shotgun (WGS) entry which is preliminary data.</text>
</comment>
<accession>A0A4Z2GEM7</accession>
<gene>
    <name evidence="2" type="ORF">EYF80_038441</name>
</gene>